<keyword evidence="3" id="KW-1185">Reference proteome</keyword>
<dbReference type="Proteomes" id="UP000245591">
    <property type="component" value="Unassembled WGS sequence"/>
</dbReference>
<dbReference type="GO" id="GO:0032299">
    <property type="term" value="C:ribonuclease H2 complex"/>
    <property type="evidence" value="ECO:0007669"/>
    <property type="project" value="InterPro"/>
</dbReference>
<name>A0A2U1J2Y1_SMIAN</name>
<gene>
    <name evidence="2" type="ORF">BB558_004518</name>
</gene>
<evidence type="ECO:0000313" key="2">
    <source>
        <dbReference type="EMBL" id="PVZ99435.1"/>
    </source>
</evidence>
<dbReference type="InterPro" id="IPR040456">
    <property type="entry name" value="RNase_H2_suB"/>
</dbReference>
<dbReference type="GO" id="GO:0005654">
    <property type="term" value="C:nucleoplasm"/>
    <property type="evidence" value="ECO:0007669"/>
    <property type="project" value="TreeGrafter"/>
</dbReference>
<sequence length="285" mass="33045">MTLNEKIESNVIILPNEVDIKDLLELRLPNPKTGFEIYYWDNIKKRMLHRSRVNFNKAKTWITNNRIHKDGSYYMITEVDVIFVLLYIMEKCGTSQSFIEVDTIHMNNNYQKEGVSGSIKFLLSQDDILNNSIIKICDIKEFGTTKLVSLNTNKVLEYFQKKVEHCKMEYKQIRGLMEVSQVEEAKVELDPPLVEDIRVVEIFGIMCNYLSPVWVDKLSTHLRISEAKIRIDSTQEIANELSSISVRDYMKPKLTEVEAKPVKVKTVPKAPKGSQSITNFFKKSK</sequence>
<dbReference type="EMBL" id="MBFU01000431">
    <property type="protein sequence ID" value="PVZ99435.1"/>
    <property type="molecule type" value="Genomic_DNA"/>
</dbReference>
<feature type="domain" description="Ribonuclease H2 subunit B wHTH" evidence="1">
    <location>
        <begin position="83"/>
        <end position="218"/>
    </location>
</feature>
<evidence type="ECO:0000313" key="3">
    <source>
        <dbReference type="Proteomes" id="UP000245591"/>
    </source>
</evidence>
<dbReference type="GO" id="GO:0006401">
    <property type="term" value="P:RNA catabolic process"/>
    <property type="evidence" value="ECO:0007669"/>
    <property type="project" value="TreeGrafter"/>
</dbReference>
<dbReference type="AlphaFoldDB" id="A0A2U1J2Y1"/>
<dbReference type="PANTHER" id="PTHR13383:SF11">
    <property type="entry name" value="RIBONUCLEASE H2 SUBUNIT B"/>
    <property type="match status" value="1"/>
</dbReference>
<protein>
    <recommendedName>
        <fullName evidence="1">Ribonuclease H2 subunit B wHTH domain-containing protein</fullName>
    </recommendedName>
</protein>
<comment type="caution">
    <text evidence="2">The sequence shown here is derived from an EMBL/GenBank/DDBJ whole genome shotgun (WGS) entry which is preliminary data.</text>
</comment>
<evidence type="ECO:0000259" key="1">
    <source>
        <dbReference type="Pfam" id="PF09468"/>
    </source>
</evidence>
<organism evidence="2 3">
    <name type="scientific">Smittium angustum</name>
    <dbReference type="NCBI Taxonomy" id="133377"/>
    <lineage>
        <taxon>Eukaryota</taxon>
        <taxon>Fungi</taxon>
        <taxon>Fungi incertae sedis</taxon>
        <taxon>Zoopagomycota</taxon>
        <taxon>Kickxellomycotina</taxon>
        <taxon>Harpellomycetes</taxon>
        <taxon>Harpellales</taxon>
        <taxon>Legeriomycetaceae</taxon>
        <taxon>Smittium</taxon>
    </lineage>
</organism>
<dbReference type="InterPro" id="IPR019024">
    <property type="entry name" value="RNase_H2_suB_wHTH"/>
</dbReference>
<dbReference type="Gene3D" id="1.10.20.120">
    <property type="match status" value="1"/>
</dbReference>
<dbReference type="Pfam" id="PF09468">
    <property type="entry name" value="RNase_H2-Ydr279"/>
    <property type="match status" value="1"/>
</dbReference>
<accession>A0A2U1J2Y1</accession>
<proteinExistence type="predicted"/>
<dbReference type="PANTHER" id="PTHR13383">
    <property type="entry name" value="RIBONUCLEASE H2 SUBUNIT B"/>
    <property type="match status" value="1"/>
</dbReference>
<reference evidence="2 3" key="1">
    <citation type="journal article" date="2018" name="MBio">
        <title>Comparative Genomics Reveals the Core Gene Toolbox for the Fungus-Insect Symbiosis.</title>
        <authorList>
            <person name="Wang Y."/>
            <person name="Stata M."/>
            <person name="Wang W."/>
            <person name="Stajich J.E."/>
            <person name="White M.M."/>
            <person name="Moncalvo J.M."/>
        </authorList>
    </citation>
    <scope>NUCLEOTIDE SEQUENCE [LARGE SCALE GENOMIC DNA]</scope>
    <source>
        <strain evidence="2 3">AUS-126-30</strain>
    </source>
</reference>